<accession>A0ABQ5KB80</accession>
<gene>
    <name evidence="3" type="ORF">ADUPG1_000663</name>
</gene>
<evidence type="ECO:0000259" key="2">
    <source>
        <dbReference type="PROSITE" id="PS50011"/>
    </source>
</evidence>
<sequence>MLRKTDEKVMKDCQREFKVQRKLFNNSKCFNRIPRPLYILDLLDADLKGVYGFLMEFCIGGSVSSFAKRWCVVDKSESQGEEGDEEEEYSSSEEDCDDHIDFDPMTLNPLKVSALCVGMIECLDDVFTAKPNLTHRDIKPDNFLVRVDPDSKKCTVVLSDLGLVKILDSISSRLSSSGIGDSSSLSSKIPKKESSTDHKYSICGTLEYNSYEALQGVISQKSDAYSLGISILTLFFGYNPFLQIPALRGIESRLDLSSALMKILKDGGSGPTLLQSPLFGSLKTTEEGKFQPIHECLNEVFTGLTQFHIDKRMSVHRARERVQSIKHLLPVIGEGFECPSVEDIIKEQKQKHFGSGTIIGGPMSHSLQETTIKTYDIIDGRDYDESEKESEEQSERDKEHESQSISSLASSYSIPVTSEYDNDSLSISSTNQSSIESRDYLESRGLDREKEE</sequence>
<dbReference type="SUPFAM" id="SSF56112">
    <property type="entry name" value="Protein kinase-like (PK-like)"/>
    <property type="match status" value="1"/>
</dbReference>
<feature type="domain" description="Protein kinase" evidence="2">
    <location>
        <begin position="1"/>
        <end position="332"/>
    </location>
</feature>
<evidence type="ECO:0000313" key="3">
    <source>
        <dbReference type="EMBL" id="GKT28460.1"/>
    </source>
</evidence>
<dbReference type="PROSITE" id="PS50011">
    <property type="entry name" value="PROTEIN_KINASE_DOM"/>
    <property type="match status" value="1"/>
</dbReference>
<feature type="compositionally biased region" description="Basic and acidic residues" evidence="1">
    <location>
        <begin position="391"/>
        <end position="402"/>
    </location>
</feature>
<dbReference type="PROSITE" id="PS00108">
    <property type="entry name" value="PROTEIN_KINASE_ST"/>
    <property type="match status" value="1"/>
</dbReference>
<evidence type="ECO:0000313" key="4">
    <source>
        <dbReference type="Proteomes" id="UP001057375"/>
    </source>
</evidence>
<dbReference type="InterPro" id="IPR008271">
    <property type="entry name" value="Ser/Thr_kinase_AS"/>
</dbReference>
<dbReference type="EMBL" id="BQXS01000299">
    <property type="protein sequence ID" value="GKT28460.1"/>
    <property type="molecule type" value="Genomic_DNA"/>
</dbReference>
<organism evidence="3 4">
    <name type="scientific">Aduncisulcus paluster</name>
    <dbReference type="NCBI Taxonomy" id="2918883"/>
    <lineage>
        <taxon>Eukaryota</taxon>
        <taxon>Metamonada</taxon>
        <taxon>Carpediemonas-like organisms</taxon>
        <taxon>Aduncisulcus</taxon>
    </lineage>
</organism>
<feature type="region of interest" description="Disordered" evidence="1">
    <location>
        <begin position="173"/>
        <end position="192"/>
    </location>
</feature>
<name>A0ABQ5KB80_9EUKA</name>
<protein>
    <recommendedName>
        <fullName evidence="2">Protein kinase domain-containing protein</fullName>
    </recommendedName>
</protein>
<dbReference type="Gene3D" id="1.10.510.10">
    <property type="entry name" value="Transferase(Phosphotransferase) domain 1"/>
    <property type="match status" value="1"/>
</dbReference>
<proteinExistence type="predicted"/>
<dbReference type="InterPro" id="IPR011009">
    <property type="entry name" value="Kinase-like_dom_sf"/>
</dbReference>
<dbReference type="Proteomes" id="UP001057375">
    <property type="component" value="Unassembled WGS sequence"/>
</dbReference>
<comment type="caution">
    <text evidence="3">The sequence shown here is derived from an EMBL/GenBank/DDBJ whole genome shotgun (WGS) entry which is preliminary data.</text>
</comment>
<keyword evidence="4" id="KW-1185">Reference proteome</keyword>
<feature type="compositionally biased region" description="Low complexity" evidence="1">
    <location>
        <begin position="403"/>
        <end position="413"/>
    </location>
</feature>
<evidence type="ECO:0000256" key="1">
    <source>
        <dbReference type="SAM" id="MobiDB-lite"/>
    </source>
</evidence>
<reference evidence="3" key="1">
    <citation type="submission" date="2022-03" db="EMBL/GenBank/DDBJ databases">
        <title>Draft genome sequence of Aduncisulcus paluster, a free-living microaerophilic Fornicata.</title>
        <authorList>
            <person name="Yuyama I."/>
            <person name="Kume K."/>
            <person name="Tamura T."/>
            <person name="Inagaki Y."/>
            <person name="Hashimoto T."/>
        </authorList>
    </citation>
    <scope>NUCLEOTIDE SEQUENCE</scope>
    <source>
        <strain evidence="3">NY0171</strain>
    </source>
</reference>
<dbReference type="Pfam" id="PF00069">
    <property type="entry name" value="Pkinase"/>
    <property type="match status" value="1"/>
</dbReference>
<dbReference type="PANTHER" id="PTHR44167:SF30">
    <property type="entry name" value="PHOSPHORYLASE KINASE"/>
    <property type="match status" value="1"/>
</dbReference>
<feature type="region of interest" description="Disordered" evidence="1">
    <location>
        <begin position="378"/>
        <end position="452"/>
    </location>
</feature>
<feature type="compositionally biased region" description="Low complexity" evidence="1">
    <location>
        <begin position="173"/>
        <end position="188"/>
    </location>
</feature>
<feature type="compositionally biased region" description="Basic and acidic residues" evidence="1">
    <location>
        <begin position="436"/>
        <end position="452"/>
    </location>
</feature>
<feature type="compositionally biased region" description="Low complexity" evidence="1">
    <location>
        <begin position="424"/>
        <end position="435"/>
    </location>
</feature>
<dbReference type="PANTHER" id="PTHR44167">
    <property type="entry name" value="OVARIAN-SPECIFIC SERINE/THREONINE-PROTEIN KINASE LOK-RELATED"/>
    <property type="match status" value="1"/>
</dbReference>
<dbReference type="InterPro" id="IPR000719">
    <property type="entry name" value="Prot_kinase_dom"/>
</dbReference>
<dbReference type="SMART" id="SM00220">
    <property type="entry name" value="S_TKc"/>
    <property type="match status" value="1"/>
</dbReference>